<keyword evidence="11" id="KW-1185">Reference proteome</keyword>
<dbReference type="PROSITE" id="PS00211">
    <property type="entry name" value="ABC_TRANSPORTER_1"/>
    <property type="match status" value="2"/>
</dbReference>
<keyword evidence="8" id="KW-0472">Membrane</keyword>
<comment type="caution">
    <text evidence="10">The sequence shown here is derived from an EMBL/GenBank/DDBJ whole genome shotgun (WGS) entry which is preliminary data.</text>
</comment>
<dbReference type="Pfam" id="PF00005">
    <property type="entry name" value="ABC_tran"/>
    <property type="match status" value="2"/>
</dbReference>
<keyword evidence="3" id="KW-1003">Cell membrane</keyword>
<keyword evidence="4" id="KW-0677">Repeat</keyword>
<dbReference type="GO" id="GO:0005524">
    <property type="term" value="F:ATP binding"/>
    <property type="evidence" value="ECO:0007669"/>
    <property type="project" value="UniProtKB-KW"/>
</dbReference>
<dbReference type="EMBL" id="RCOS01000070">
    <property type="protein sequence ID" value="RSN75718.1"/>
    <property type="molecule type" value="Genomic_DNA"/>
</dbReference>
<dbReference type="InterPro" id="IPR050107">
    <property type="entry name" value="ABC_carbohydrate_import_ATPase"/>
</dbReference>
<evidence type="ECO:0000256" key="4">
    <source>
        <dbReference type="ARBA" id="ARBA00022737"/>
    </source>
</evidence>
<dbReference type="Proteomes" id="UP000277582">
    <property type="component" value="Unassembled WGS sequence"/>
</dbReference>
<protein>
    <submittedName>
        <fullName evidence="10">ABC transporter ATP-binding protein</fullName>
    </submittedName>
</protein>
<dbReference type="OrthoDB" id="18209at2157"/>
<dbReference type="CDD" id="cd03215">
    <property type="entry name" value="ABC_Carb_Monos_II"/>
    <property type="match status" value="1"/>
</dbReference>
<gene>
    <name evidence="10" type="ORF">D6D85_05640</name>
</gene>
<dbReference type="InterPro" id="IPR017871">
    <property type="entry name" value="ABC_transporter-like_CS"/>
</dbReference>
<feature type="domain" description="ABC transporter" evidence="9">
    <location>
        <begin position="255"/>
        <end position="499"/>
    </location>
</feature>
<feature type="domain" description="ABC transporter" evidence="9">
    <location>
        <begin position="5"/>
        <end position="238"/>
    </location>
</feature>
<dbReference type="PANTHER" id="PTHR43790">
    <property type="entry name" value="CARBOHYDRATE TRANSPORT ATP-BINDING PROTEIN MG119-RELATED"/>
    <property type="match status" value="1"/>
</dbReference>
<dbReference type="PANTHER" id="PTHR43790:SF9">
    <property type="entry name" value="GALACTOFURANOSE TRANSPORTER ATP-BINDING PROTEIN YTFR"/>
    <property type="match status" value="1"/>
</dbReference>
<dbReference type="AlphaFoldDB" id="A0A3R9QZC2"/>
<dbReference type="GO" id="GO:0016887">
    <property type="term" value="F:ATP hydrolysis activity"/>
    <property type="evidence" value="ECO:0007669"/>
    <property type="project" value="InterPro"/>
</dbReference>
<dbReference type="InterPro" id="IPR003439">
    <property type="entry name" value="ABC_transporter-like_ATP-bd"/>
</dbReference>
<evidence type="ECO:0000313" key="10">
    <source>
        <dbReference type="EMBL" id="RSN75718.1"/>
    </source>
</evidence>
<evidence type="ECO:0000256" key="3">
    <source>
        <dbReference type="ARBA" id="ARBA00022475"/>
    </source>
</evidence>
<dbReference type="RefSeq" id="WP_125671053.1">
    <property type="nucleotide sequence ID" value="NZ_RCOS01000070.1"/>
</dbReference>
<evidence type="ECO:0000313" key="11">
    <source>
        <dbReference type="Proteomes" id="UP000277582"/>
    </source>
</evidence>
<evidence type="ECO:0000256" key="1">
    <source>
        <dbReference type="ARBA" id="ARBA00004202"/>
    </source>
</evidence>
<comment type="subcellular location">
    <subcellularLocation>
        <location evidence="1">Cell membrane</location>
        <topology evidence="1">Peripheral membrane protein</topology>
    </subcellularLocation>
</comment>
<evidence type="ECO:0000256" key="8">
    <source>
        <dbReference type="ARBA" id="ARBA00023136"/>
    </source>
</evidence>
<keyword evidence="6 10" id="KW-0067">ATP-binding</keyword>
<keyword evidence="2" id="KW-0813">Transport</keyword>
<dbReference type="Gene3D" id="3.40.50.300">
    <property type="entry name" value="P-loop containing nucleotide triphosphate hydrolases"/>
    <property type="match status" value="2"/>
</dbReference>
<evidence type="ECO:0000256" key="6">
    <source>
        <dbReference type="ARBA" id="ARBA00022840"/>
    </source>
</evidence>
<reference evidence="10 11" key="1">
    <citation type="submission" date="2018-10" db="EMBL/GenBank/DDBJ databases">
        <title>Co-occurring genomic capacity for anaerobic methane metabolism and dissimilatory sulfite reduction discovered in the Korarchaeota.</title>
        <authorList>
            <person name="Mckay L.J."/>
            <person name="Dlakic M."/>
            <person name="Fields M.W."/>
            <person name="Delmont T.O."/>
            <person name="Eren A.M."/>
            <person name="Jay Z.J."/>
            <person name="Klingelsmith K.B."/>
            <person name="Rusch D.B."/>
            <person name="Inskeep W.P."/>
        </authorList>
    </citation>
    <scope>NUCLEOTIDE SEQUENCE [LARGE SCALE GENOMIC DNA]</scope>
    <source>
        <strain evidence="10 11">MDKW</strain>
    </source>
</reference>
<evidence type="ECO:0000256" key="2">
    <source>
        <dbReference type="ARBA" id="ARBA00022448"/>
    </source>
</evidence>
<evidence type="ECO:0000256" key="7">
    <source>
        <dbReference type="ARBA" id="ARBA00022967"/>
    </source>
</evidence>
<organism evidence="10 11">
    <name type="scientific">Candidatus Methanodesulfokora washburnensis</name>
    <dbReference type="NCBI Taxonomy" id="2478471"/>
    <lineage>
        <taxon>Archaea</taxon>
        <taxon>Thermoproteota</taxon>
        <taxon>Candidatus Korarchaeia</taxon>
        <taxon>Candidatus Korarchaeia incertae sedis</taxon>
        <taxon>Candidatus Methanodesulfokora</taxon>
    </lineage>
</organism>
<keyword evidence="7" id="KW-1278">Translocase</keyword>
<name>A0A3R9QZC2_9CREN</name>
<evidence type="ECO:0000259" key="9">
    <source>
        <dbReference type="PROSITE" id="PS50893"/>
    </source>
</evidence>
<dbReference type="InterPro" id="IPR027417">
    <property type="entry name" value="P-loop_NTPase"/>
</dbReference>
<dbReference type="FunFam" id="3.40.50.300:FF:000127">
    <property type="entry name" value="Ribose import ATP-binding protein RbsA"/>
    <property type="match status" value="1"/>
</dbReference>
<proteinExistence type="predicted"/>
<dbReference type="SUPFAM" id="SSF52540">
    <property type="entry name" value="P-loop containing nucleoside triphosphate hydrolases"/>
    <property type="match status" value="2"/>
</dbReference>
<dbReference type="CDD" id="cd03216">
    <property type="entry name" value="ABC_Carb_Monos_I"/>
    <property type="match status" value="1"/>
</dbReference>
<dbReference type="InterPro" id="IPR003593">
    <property type="entry name" value="AAA+_ATPase"/>
</dbReference>
<accession>A0A3R9QZC2</accession>
<sequence>MEPLVRMVGIRKTFPGIVANDNVDFELMPGEIHALLGENGAGKTTLMNILYGIYRPDSGRIYVKGKEVSINSPADAIKLGIGMVHQNFLLIDSFTVAENVALGFAKKQIRPDIEVKRRIIELGERYGLKVDPDAYVWQLSAGEKQRVEIIKALYRESDVLILDEPTSVLTPIEVNELFSTLKKLKSEGKGIVFITHKLEEVFQVADRVTVMRKGRVVGVKRRDETSKEELARMMVGREILFRVEKKEGEKGPVILEVVDLKALNDKGVLALKGVSFKVHSGEIFGIAGVAGNGQRELIEVITGLRKAISGKVLINGIDMTNRSPREIGLLGTAHIPEERVKMGIMPGMDLAENLILKKYFLPPFCRKGILDLKSIRSNAEKLKTEYDIVAPSIRVKAKFLSGGNIQRLILARELSSDPKLVIAAHPTYGLDVGATEYIRRKLVEERDKGAAVLLVSEDLEEILSLSDTIAVMYQGEIMGIGRPDEFSMEEIGLMMAGSRRMKVIS</sequence>
<keyword evidence="5" id="KW-0547">Nucleotide-binding</keyword>
<dbReference type="SMART" id="SM00382">
    <property type="entry name" value="AAA"/>
    <property type="match status" value="1"/>
</dbReference>
<dbReference type="PROSITE" id="PS50893">
    <property type="entry name" value="ABC_TRANSPORTER_2"/>
    <property type="match status" value="2"/>
</dbReference>
<evidence type="ECO:0000256" key="5">
    <source>
        <dbReference type="ARBA" id="ARBA00022741"/>
    </source>
</evidence>
<dbReference type="GO" id="GO:0005886">
    <property type="term" value="C:plasma membrane"/>
    <property type="evidence" value="ECO:0007669"/>
    <property type="project" value="UniProtKB-SubCell"/>
</dbReference>